<proteinExistence type="predicted"/>
<feature type="compositionally biased region" description="Low complexity" evidence="1">
    <location>
        <begin position="111"/>
        <end position="143"/>
    </location>
</feature>
<evidence type="ECO:0000256" key="1">
    <source>
        <dbReference type="SAM" id="MobiDB-lite"/>
    </source>
</evidence>
<protein>
    <submittedName>
        <fullName evidence="2">Uncharacterized protein</fullName>
    </submittedName>
</protein>
<comment type="caution">
    <text evidence="2">The sequence shown here is derived from an EMBL/GenBank/DDBJ whole genome shotgun (WGS) entry which is preliminary data.</text>
</comment>
<name>A0A834BRJ0_ORYME</name>
<reference evidence="2" key="1">
    <citation type="journal article" name="BMC Genomics">
        <title>Long-read sequencing and de novo genome assembly of marine medaka (Oryzias melastigma).</title>
        <authorList>
            <person name="Liang P."/>
            <person name="Saqib H.S.A."/>
            <person name="Ni X."/>
            <person name="Shen Y."/>
        </authorList>
    </citation>
    <scope>NUCLEOTIDE SEQUENCE</scope>
    <source>
        <strain evidence="2">Bigg-433</strain>
    </source>
</reference>
<dbReference type="Proteomes" id="UP000646548">
    <property type="component" value="Unassembled WGS sequence"/>
</dbReference>
<feature type="compositionally biased region" description="Low complexity" evidence="1">
    <location>
        <begin position="66"/>
        <end position="82"/>
    </location>
</feature>
<dbReference type="EMBL" id="WKFB01001022">
    <property type="protein sequence ID" value="KAF6715902.1"/>
    <property type="molecule type" value="Genomic_DNA"/>
</dbReference>
<evidence type="ECO:0000313" key="3">
    <source>
        <dbReference type="Proteomes" id="UP000646548"/>
    </source>
</evidence>
<accession>A0A834BRJ0</accession>
<evidence type="ECO:0000313" key="2">
    <source>
        <dbReference type="EMBL" id="KAF6715902.1"/>
    </source>
</evidence>
<sequence>MITRFLKTDSPPKPIIICQKPAQAELQDLERSNSAFQKEIAELKKDLIFYQMTLKRHKPYCRLTASSPSSPSSPSSCCSRSPTYHQASSSPPQASNCPSPAMQATDLTVRTPSPSAPSSISTAANMFQSPSSSCLSSPVNPTSLSAASPSDFTKLPPTPLNLSNKPSVSPNPIPYTASQSPGMSSSIASFTDYVLAKLDASLAASPKTQVPLAIEAKNTRAIKQDFSLSYPRGLSGSHSSLSWPFGLIPPSYQASSGQTIQTPLPPFAWKQSPQASLKSLHSLLSGPSPLNIYQANSSLPSLSFSQMQATVPDPSQDLSLSELLEFNDWILSGPANQ</sequence>
<feature type="compositionally biased region" description="Polar residues" evidence="1">
    <location>
        <begin position="160"/>
        <end position="184"/>
    </location>
</feature>
<organism evidence="2 3">
    <name type="scientific">Oryzias melastigma</name>
    <name type="common">Marine medaka</name>
    <dbReference type="NCBI Taxonomy" id="30732"/>
    <lineage>
        <taxon>Eukaryota</taxon>
        <taxon>Metazoa</taxon>
        <taxon>Chordata</taxon>
        <taxon>Craniata</taxon>
        <taxon>Vertebrata</taxon>
        <taxon>Euteleostomi</taxon>
        <taxon>Actinopterygii</taxon>
        <taxon>Neopterygii</taxon>
        <taxon>Teleostei</taxon>
        <taxon>Neoteleostei</taxon>
        <taxon>Acanthomorphata</taxon>
        <taxon>Ovalentaria</taxon>
        <taxon>Atherinomorphae</taxon>
        <taxon>Beloniformes</taxon>
        <taxon>Adrianichthyidae</taxon>
        <taxon>Oryziinae</taxon>
        <taxon>Oryzias</taxon>
    </lineage>
</organism>
<feature type="region of interest" description="Disordered" evidence="1">
    <location>
        <begin position="64"/>
        <end position="184"/>
    </location>
</feature>
<gene>
    <name evidence="2" type="ORF">FQA47_008886</name>
</gene>
<feature type="compositionally biased region" description="Polar residues" evidence="1">
    <location>
        <begin position="83"/>
        <end position="98"/>
    </location>
</feature>
<dbReference type="AlphaFoldDB" id="A0A834BRJ0"/>